<evidence type="ECO:0000313" key="6">
    <source>
        <dbReference type="Proteomes" id="UP000216207"/>
    </source>
</evidence>
<evidence type="ECO:0000313" key="4">
    <source>
        <dbReference type="EMBL" id="PAF24428.1"/>
    </source>
</evidence>
<evidence type="ECO:0000313" key="3">
    <source>
        <dbReference type="EMBL" id="PAE90058.1"/>
    </source>
</evidence>
<keyword evidence="1" id="KW-0749">Sporulation</keyword>
<dbReference type="EMBL" id="NPBS01000110">
    <property type="protein sequence ID" value="PAF24428.1"/>
    <property type="molecule type" value="Genomic_DNA"/>
</dbReference>
<dbReference type="Proteomes" id="UP000216133">
    <property type="component" value="Unassembled WGS sequence"/>
</dbReference>
<feature type="compositionally biased region" description="Polar residues" evidence="2">
    <location>
        <begin position="36"/>
        <end position="45"/>
    </location>
</feature>
<proteinExistence type="predicted"/>
<comment type="caution">
    <text evidence="4">The sequence shown here is derived from an EMBL/GenBank/DDBJ whole genome shotgun (WGS) entry which is preliminary data.</text>
</comment>
<feature type="region of interest" description="Disordered" evidence="2">
    <location>
        <begin position="1"/>
        <end position="45"/>
    </location>
</feature>
<accession>A0A268RVZ5</accession>
<dbReference type="GeneID" id="86926306"/>
<organism evidence="4 5">
    <name type="scientific">Shouchella clausii</name>
    <name type="common">Alkalihalobacillus clausii</name>
    <dbReference type="NCBI Taxonomy" id="79880"/>
    <lineage>
        <taxon>Bacteria</taxon>
        <taxon>Bacillati</taxon>
        <taxon>Bacillota</taxon>
        <taxon>Bacilli</taxon>
        <taxon>Bacillales</taxon>
        <taxon>Bacillaceae</taxon>
        <taxon>Shouchella</taxon>
    </lineage>
</organism>
<reference evidence="5 6" key="1">
    <citation type="submission" date="2017-07" db="EMBL/GenBank/DDBJ databases">
        <title>Isolation and whole genome analysis of endospore-forming bacteria from heroin.</title>
        <authorList>
            <person name="Kalinowski J."/>
            <person name="Ahrens B."/>
            <person name="Al-Dilaimi A."/>
            <person name="Winkler A."/>
            <person name="Wibberg D."/>
            <person name="Schleenbecker U."/>
            <person name="Ruckert C."/>
            <person name="Wolfel R."/>
            <person name="Grass G."/>
        </authorList>
    </citation>
    <scope>NUCLEOTIDE SEQUENCE [LARGE SCALE GENOMIC DNA]</scope>
    <source>
        <strain evidence="4 5">7523-2</strain>
        <strain evidence="3 6">7539</strain>
    </source>
</reference>
<gene>
    <name evidence="4" type="ORF">CHH61_18745</name>
    <name evidence="3" type="ORF">CHH72_03490</name>
</gene>
<evidence type="ECO:0000313" key="5">
    <source>
        <dbReference type="Proteomes" id="UP000216133"/>
    </source>
</evidence>
<evidence type="ECO:0000256" key="2">
    <source>
        <dbReference type="SAM" id="MobiDB-lite"/>
    </source>
</evidence>
<dbReference type="InterPro" id="IPR012614">
    <property type="entry name" value="SASP_SspP"/>
</dbReference>
<evidence type="ECO:0000256" key="1">
    <source>
        <dbReference type="ARBA" id="ARBA00022969"/>
    </source>
</evidence>
<dbReference type="Pfam" id="PF08179">
    <property type="entry name" value="SspP"/>
    <property type="match status" value="1"/>
</dbReference>
<dbReference type="Proteomes" id="UP000216207">
    <property type="component" value="Unassembled WGS sequence"/>
</dbReference>
<protein>
    <submittedName>
        <fullName evidence="4">Small acid-soluble spore protein P</fullName>
    </submittedName>
</protein>
<dbReference type="RefSeq" id="WP_035201383.1">
    <property type="nucleotide sequence ID" value="NZ_BOQQ01000003.1"/>
</dbReference>
<sequence length="45" mass="5034">MTERHTFKSQRRNQPKGKQGSGQPEPLSGSHKTKKANQVNQTNGE</sequence>
<name>A0A268RVZ5_SHOCL</name>
<dbReference type="GO" id="GO:0030435">
    <property type="term" value="P:sporulation resulting in formation of a cellular spore"/>
    <property type="evidence" value="ECO:0007669"/>
    <property type="project" value="UniProtKB-KW"/>
</dbReference>
<dbReference type="EMBL" id="NPCC01000005">
    <property type="protein sequence ID" value="PAE90058.1"/>
    <property type="molecule type" value="Genomic_DNA"/>
</dbReference>
<dbReference type="AlphaFoldDB" id="A0A268RVZ5"/>